<dbReference type="GO" id="GO:0003677">
    <property type="term" value="F:DNA binding"/>
    <property type="evidence" value="ECO:0007669"/>
    <property type="project" value="UniProtKB-UniRule"/>
</dbReference>
<proteinExistence type="predicted"/>
<dbReference type="SUPFAM" id="SSF47823">
    <property type="entry name" value="lambda integrase-like, N-terminal domain"/>
    <property type="match status" value="1"/>
</dbReference>
<dbReference type="InterPro" id="IPR004107">
    <property type="entry name" value="Integrase_SAM-like_N"/>
</dbReference>
<evidence type="ECO:0000313" key="5">
    <source>
        <dbReference type="Proteomes" id="UP000327362"/>
    </source>
</evidence>
<feature type="domain" description="Core-binding (CB)" evidence="3">
    <location>
        <begin position="36"/>
        <end position="136"/>
    </location>
</feature>
<reference evidence="4 5" key="1">
    <citation type="submission" date="2019-09" db="EMBL/GenBank/DDBJ databases">
        <title>Complete genome sequence of Mycobacterium avium subsp. hominissuis strain JP-H-1.</title>
        <authorList>
            <person name="Kinoshita Y."/>
            <person name="Niwa H."/>
            <person name="Uchida-Fujii E."/>
            <person name="Nukada T."/>
        </authorList>
    </citation>
    <scope>NUCLEOTIDE SEQUENCE [LARGE SCALE GENOMIC DNA]</scope>
    <source>
        <strain evidence="4 5">JP-H-1</strain>
    </source>
</reference>
<evidence type="ECO:0000313" key="4">
    <source>
        <dbReference type="EMBL" id="BBN46379.1"/>
    </source>
</evidence>
<accession>A0AAI8WYF8</accession>
<dbReference type="Gene3D" id="1.10.150.130">
    <property type="match status" value="1"/>
</dbReference>
<evidence type="ECO:0000259" key="3">
    <source>
        <dbReference type="PROSITE" id="PS51900"/>
    </source>
</evidence>
<dbReference type="Pfam" id="PF02899">
    <property type="entry name" value="Phage_int_SAM_1"/>
    <property type="match status" value="1"/>
</dbReference>
<dbReference type="GO" id="GO:0015074">
    <property type="term" value="P:DNA integration"/>
    <property type="evidence" value="ECO:0007669"/>
    <property type="project" value="InterPro"/>
</dbReference>
<evidence type="ECO:0000256" key="2">
    <source>
        <dbReference type="PROSITE-ProRule" id="PRU01248"/>
    </source>
</evidence>
<sequence length="237" mass="26573">MDQLSSVSVTSPGLRVQSVVMPFGDRESWTLVDQDAVVVEPVEAFLSHLHAIERSPNTVKAYAHDLRDWFEFLDRGGLVWSRVRLEEVGRFVAWLRLPAAGRVGNVSALPTAESMCSEATVNRKLSAISAFYEFHQRHGVDLGDLLTTWQRHKGDMVDRGDHCWRTWDLDRSAAGGSGYGPSGASRTRWTRNWSRRSWRPVIGCGIGSCFLCWLHPGCGLVRRWGCGTATSMRLLGW</sequence>
<dbReference type="AlphaFoldDB" id="A0AAI8WYF8"/>
<dbReference type="InterPro" id="IPR044068">
    <property type="entry name" value="CB"/>
</dbReference>
<protein>
    <recommendedName>
        <fullName evidence="3">Core-binding (CB) domain-containing protein</fullName>
    </recommendedName>
</protein>
<name>A0AAI8WYF8_MYCAV</name>
<keyword evidence="1 2" id="KW-0238">DNA-binding</keyword>
<organism evidence="4 5">
    <name type="scientific">Mycobacterium avium subsp. hominissuis</name>
    <dbReference type="NCBI Taxonomy" id="439334"/>
    <lineage>
        <taxon>Bacteria</taxon>
        <taxon>Bacillati</taxon>
        <taxon>Actinomycetota</taxon>
        <taxon>Actinomycetes</taxon>
        <taxon>Mycobacteriales</taxon>
        <taxon>Mycobacteriaceae</taxon>
        <taxon>Mycobacterium</taxon>
        <taxon>Mycobacterium avium complex (MAC)</taxon>
    </lineage>
</organism>
<dbReference type="InterPro" id="IPR010998">
    <property type="entry name" value="Integrase_recombinase_N"/>
</dbReference>
<dbReference type="EMBL" id="AP020326">
    <property type="protein sequence ID" value="BBN46379.1"/>
    <property type="molecule type" value="Genomic_DNA"/>
</dbReference>
<evidence type="ECO:0000256" key="1">
    <source>
        <dbReference type="ARBA" id="ARBA00023125"/>
    </source>
</evidence>
<gene>
    <name evidence="4" type="ORF">JPH1_08540</name>
</gene>
<dbReference type="PROSITE" id="PS51900">
    <property type="entry name" value="CB"/>
    <property type="match status" value="1"/>
</dbReference>
<dbReference type="Proteomes" id="UP000327362">
    <property type="component" value="Chromosome"/>
</dbReference>